<sequence length="254" mass="28678">MMHGDFTLLAKQYVNRPGYSEDILQALMSHTGAASEGFVAADVGAGTGKLTEILAKLGMRGIAVEPNDAMREEGIRLDTCNKQFAWQKGFAEETGLANDSVNWVFMASSFHWTDQKQALSEFHRILKDGGHFTALWNPRDVERNELQQQIESIIRHYVPNLKRVSSGSQSHMSGVEDVLLSTGQFDRLIFMEAPHTVVMTKERYLNAWRSVNDIQVQAGQILFEKIMDEISLCLSHMDEIEVPYKTRAWTVQAI</sequence>
<dbReference type="InterPro" id="IPR029063">
    <property type="entry name" value="SAM-dependent_MTases_sf"/>
</dbReference>
<evidence type="ECO:0000313" key="5">
    <source>
        <dbReference type="EMBL" id="ANY70818.1"/>
    </source>
</evidence>
<dbReference type="Gene3D" id="3.40.50.150">
    <property type="entry name" value="Vaccinia Virus protein VP39"/>
    <property type="match status" value="1"/>
</dbReference>
<dbReference type="CDD" id="cd02440">
    <property type="entry name" value="AdoMet_MTases"/>
    <property type="match status" value="1"/>
</dbReference>
<dbReference type="SUPFAM" id="SSF53335">
    <property type="entry name" value="S-adenosyl-L-methionine-dependent methyltransferases"/>
    <property type="match status" value="1"/>
</dbReference>
<keyword evidence="3" id="KW-0808">Transferase</keyword>
<dbReference type="EMBL" id="CP016808">
    <property type="protein sequence ID" value="ANY70818.1"/>
    <property type="molecule type" value="Genomic_DNA"/>
</dbReference>
<dbReference type="InterPro" id="IPR051052">
    <property type="entry name" value="Diverse_substrate_MTase"/>
</dbReference>
<proteinExistence type="inferred from homology"/>
<evidence type="ECO:0000256" key="2">
    <source>
        <dbReference type="ARBA" id="ARBA00022603"/>
    </source>
</evidence>
<reference evidence="5" key="1">
    <citation type="submission" date="2016-08" db="EMBL/GenBank/DDBJ databases">
        <title>Complete Genome Seqeunce of Paenibacillus sp. BIHB 4019 from tea rhizoplane.</title>
        <authorList>
            <person name="Thakur R."/>
            <person name="Swarnkar M.K."/>
            <person name="Gulati A."/>
        </authorList>
    </citation>
    <scope>NUCLEOTIDE SEQUENCE [LARGE SCALE GENOMIC DNA]</scope>
    <source>
        <strain evidence="5">BIHB4019</strain>
    </source>
</reference>
<dbReference type="PANTHER" id="PTHR44942:SF4">
    <property type="entry name" value="METHYLTRANSFERASE TYPE 11 DOMAIN-CONTAINING PROTEIN"/>
    <property type="match status" value="1"/>
</dbReference>
<dbReference type="PANTHER" id="PTHR44942">
    <property type="entry name" value="METHYLTRANSF_11 DOMAIN-CONTAINING PROTEIN"/>
    <property type="match status" value="1"/>
</dbReference>
<keyword evidence="2" id="KW-0489">Methyltransferase</keyword>
<evidence type="ECO:0000259" key="4">
    <source>
        <dbReference type="Pfam" id="PF08241"/>
    </source>
</evidence>
<evidence type="ECO:0000256" key="3">
    <source>
        <dbReference type="ARBA" id="ARBA00022679"/>
    </source>
</evidence>
<dbReference type="AlphaFoldDB" id="A0A1B2DSX3"/>
<comment type="similarity">
    <text evidence="1">Belongs to the methyltransferase superfamily.</text>
</comment>
<evidence type="ECO:0000256" key="1">
    <source>
        <dbReference type="ARBA" id="ARBA00008361"/>
    </source>
</evidence>
<dbReference type="InterPro" id="IPR013216">
    <property type="entry name" value="Methyltransf_11"/>
</dbReference>
<protein>
    <recommendedName>
        <fullName evidence="4">Methyltransferase type 11 domain-containing protein</fullName>
    </recommendedName>
</protein>
<organism evidence="5">
    <name type="scientific">Paenibacillus sp. BIHB 4019</name>
    <dbReference type="NCBI Taxonomy" id="1870819"/>
    <lineage>
        <taxon>Bacteria</taxon>
        <taxon>Bacillati</taxon>
        <taxon>Bacillota</taxon>
        <taxon>Bacilli</taxon>
        <taxon>Bacillales</taxon>
        <taxon>Paenibacillaceae</taxon>
        <taxon>Paenibacillus</taxon>
    </lineage>
</organism>
<feature type="domain" description="Methyltransferase type 11" evidence="4">
    <location>
        <begin position="42"/>
        <end position="132"/>
    </location>
</feature>
<dbReference type="GO" id="GO:0032259">
    <property type="term" value="P:methylation"/>
    <property type="evidence" value="ECO:0007669"/>
    <property type="project" value="UniProtKB-KW"/>
</dbReference>
<dbReference type="Pfam" id="PF08241">
    <property type="entry name" value="Methyltransf_11"/>
    <property type="match status" value="1"/>
</dbReference>
<accession>A0A1B2DSX3</accession>
<gene>
    <name evidence="5" type="ORF">BBD42_18375</name>
</gene>
<dbReference type="GO" id="GO:0008757">
    <property type="term" value="F:S-adenosylmethionine-dependent methyltransferase activity"/>
    <property type="evidence" value="ECO:0007669"/>
    <property type="project" value="InterPro"/>
</dbReference>
<name>A0A1B2DSX3_9BACL</name>